<keyword evidence="2" id="KW-1185">Reference proteome</keyword>
<organism evidence="1 2">
    <name type="scientific">Nitrosospira multiformis</name>
    <dbReference type="NCBI Taxonomy" id="1231"/>
    <lineage>
        <taxon>Bacteria</taxon>
        <taxon>Pseudomonadati</taxon>
        <taxon>Pseudomonadota</taxon>
        <taxon>Betaproteobacteria</taxon>
        <taxon>Nitrosomonadales</taxon>
        <taxon>Nitrosomonadaceae</taxon>
        <taxon>Nitrosospira</taxon>
    </lineage>
</organism>
<evidence type="ECO:0000313" key="2">
    <source>
        <dbReference type="Proteomes" id="UP000183471"/>
    </source>
</evidence>
<dbReference type="Proteomes" id="UP000183471">
    <property type="component" value="Unassembled WGS sequence"/>
</dbReference>
<dbReference type="EMBL" id="FNKY01000001">
    <property type="protein sequence ID" value="SDQ75124.1"/>
    <property type="molecule type" value="Genomic_DNA"/>
</dbReference>
<reference evidence="1 2" key="1">
    <citation type="submission" date="2016-10" db="EMBL/GenBank/DDBJ databases">
        <authorList>
            <person name="Varghese N."/>
            <person name="Submissions S."/>
        </authorList>
    </citation>
    <scope>NUCLEOTIDE SEQUENCE [LARGE SCALE GENOMIC DNA]</scope>
    <source>
        <strain evidence="1 2">Nl1</strain>
    </source>
</reference>
<gene>
    <name evidence="1" type="ORF">SAMN05216402_2143</name>
</gene>
<accession>A0ABY0TFJ1</accession>
<protein>
    <submittedName>
        <fullName evidence="1">Uncharacterized protein</fullName>
    </submittedName>
</protein>
<sequence length="99" mass="10900">MLPSSTLDNPLGCEMMVRRAARQLCQLGEIYSLDYGRRASGKNDRKLTASACVDSTKLPDGFSLVGFSLGNFLCWFPHRPGYEGEVYFPLGRTASLSGF</sequence>
<evidence type="ECO:0000313" key="1">
    <source>
        <dbReference type="EMBL" id="SDQ75124.1"/>
    </source>
</evidence>
<name>A0ABY0TFJ1_9PROT</name>
<comment type="caution">
    <text evidence="1">The sequence shown here is derived from an EMBL/GenBank/DDBJ whole genome shotgun (WGS) entry which is preliminary data.</text>
</comment>
<proteinExistence type="predicted"/>